<feature type="transmembrane region" description="Helical" evidence="8">
    <location>
        <begin position="213"/>
        <end position="233"/>
    </location>
</feature>
<dbReference type="InterPro" id="IPR011701">
    <property type="entry name" value="MFS"/>
</dbReference>
<dbReference type="GO" id="GO:0005886">
    <property type="term" value="C:plasma membrane"/>
    <property type="evidence" value="ECO:0007669"/>
    <property type="project" value="UniProtKB-SubCell"/>
</dbReference>
<dbReference type="Gene3D" id="1.20.1250.20">
    <property type="entry name" value="MFS general substrate transporter like domains"/>
    <property type="match status" value="1"/>
</dbReference>
<dbReference type="Pfam" id="PF07690">
    <property type="entry name" value="MFS_1"/>
    <property type="match status" value="1"/>
</dbReference>
<feature type="domain" description="Major facilitator superfamily (MFS) profile" evidence="9">
    <location>
        <begin position="27"/>
        <end position="494"/>
    </location>
</feature>
<comment type="subcellular location">
    <subcellularLocation>
        <location evidence="1">Cell membrane</location>
        <topology evidence="1">Multi-pass membrane protein</topology>
    </subcellularLocation>
</comment>
<evidence type="ECO:0000256" key="3">
    <source>
        <dbReference type="ARBA" id="ARBA00022475"/>
    </source>
</evidence>
<dbReference type="PANTHER" id="PTHR42718">
    <property type="entry name" value="MAJOR FACILITATOR SUPERFAMILY MULTIDRUG TRANSPORTER MFSC"/>
    <property type="match status" value="1"/>
</dbReference>
<dbReference type="NCBIfam" id="TIGR00711">
    <property type="entry name" value="efflux_EmrB"/>
    <property type="match status" value="1"/>
</dbReference>
<keyword evidence="3" id="KW-1003">Cell membrane</keyword>
<keyword evidence="11" id="KW-1185">Reference proteome</keyword>
<evidence type="ECO:0000256" key="7">
    <source>
        <dbReference type="SAM" id="MobiDB-lite"/>
    </source>
</evidence>
<evidence type="ECO:0000256" key="5">
    <source>
        <dbReference type="ARBA" id="ARBA00022989"/>
    </source>
</evidence>
<dbReference type="Gene3D" id="1.20.1720.10">
    <property type="entry name" value="Multidrug resistance protein D"/>
    <property type="match status" value="1"/>
</dbReference>
<proteinExistence type="predicted"/>
<evidence type="ECO:0000256" key="4">
    <source>
        <dbReference type="ARBA" id="ARBA00022692"/>
    </source>
</evidence>
<dbReference type="SUPFAM" id="SSF103473">
    <property type="entry name" value="MFS general substrate transporter"/>
    <property type="match status" value="1"/>
</dbReference>
<keyword evidence="2" id="KW-0813">Transport</keyword>
<dbReference type="PANTHER" id="PTHR42718:SF46">
    <property type="entry name" value="BLR6921 PROTEIN"/>
    <property type="match status" value="1"/>
</dbReference>
<feature type="transmembrane region" description="Helical" evidence="8">
    <location>
        <begin position="349"/>
        <end position="369"/>
    </location>
</feature>
<dbReference type="EMBL" id="FOEE01000014">
    <property type="protein sequence ID" value="SEP19247.1"/>
    <property type="molecule type" value="Genomic_DNA"/>
</dbReference>
<dbReference type="InterPro" id="IPR004638">
    <property type="entry name" value="EmrB-like"/>
</dbReference>
<dbReference type="AlphaFoldDB" id="A0A1H8VVI8"/>
<feature type="transmembrane region" description="Helical" evidence="8">
    <location>
        <begin position="245"/>
        <end position="263"/>
    </location>
</feature>
<dbReference type="CDD" id="cd17321">
    <property type="entry name" value="MFS_MMR_MDR_like"/>
    <property type="match status" value="1"/>
</dbReference>
<feature type="transmembrane region" description="Helical" evidence="8">
    <location>
        <begin position="25"/>
        <end position="51"/>
    </location>
</feature>
<name>A0A1H8VVI8_9ACTN</name>
<keyword evidence="6 8" id="KW-0472">Membrane</keyword>
<evidence type="ECO:0000256" key="1">
    <source>
        <dbReference type="ARBA" id="ARBA00004651"/>
    </source>
</evidence>
<organism evidence="10 11">
    <name type="scientific">Trujillonella endophytica</name>
    <dbReference type="NCBI Taxonomy" id="673521"/>
    <lineage>
        <taxon>Bacteria</taxon>
        <taxon>Bacillati</taxon>
        <taxon>Actinomycetota</taxon>
        <taxon>Actinomycetes</taxon>
        <taxon>Geodermatophilales</taxon>
        <taxon>Geodermatophilaceae</taxon>
        <taxon>Trujillonella</taxon>
    </lineage>
</organism>
<feature type="transmembrane region" description="Helical" evidence="8">
    <location>
        <begin position="470"/>
        <end position="490"/>
    </location>
</feature>
<protein>
    <submittedName>
        <fullName evidence="10">Drug resistance transporter, EmrB/QacA subfamily</fullName>
    </submittedName>
</protein>
<evidence type="ECO:0000256" key="6">
    <source>
        <dbReference type="ARBA" id="ARBA00023136"/>
    </source>
</evidence>
<reference evidence="11" key="1">
    <citation type="submission" date="2016-10" db="EMBL/GenBank/DDBJ databases">
        <authorList>
            <person name="Varghese N."/>
            <person name="Submissions S."/>
        </authorList>
    </citation>
    <scope>NUCLEOTIDE SEQUENCE [LARGE SCALE GENOMIC DNA]</scope>
    <source>
        <strain evidence="11">DSM 45413</strain>
    </source>
</reference>
<feature type="transmembrane region" description="Helical" evidence="8">
    <location>
        <begin position="424"/>
        <end position="442"/>
    </location>
</feature>
<sequence length="505" mass="52475">MTPPGPDLAKAGPPGPTDGPDPKRWLALAVIAIAQLMIILDASIVNVALPAMQDDLNITEPNLQWVITAYTLAFGGLLLFGGRIADFMGRKRSFIIALIGFAFASGLGGIAPNAELLFAARALQGAFAALMAPAALSLLTVTFVDTKERARAFGVFGAISGGGAAIGLILGGVLTEYASWRWTLGVNVPIALLAAGLAVPLVKESRAEGDRHFDIPGVLLSALGLVSLVYGFTKAAEEGVGWGDPLTIALLVIAAVLLVAFVVRETRTEHPLLPMRVILDRTRGGSYLIFLLVGAGLFAMFLYLTLYFQRTLGYSPLEAGWAFLPFSGGVIVGAGVVSQLLPRVGPRPLMIVGLVLAAVGMLSLTRIGVESDYVTTVLPAMLLMSFGLASVFVPAASTALVGVEERDAGIASAVLNTAQQVGGSLGLAILTTIFSSTVTGWFEDNGARVATDPAFAATAEAEASVNGFEAAFYSAAGLFVLALIFAFWLIKAKKEDLPAEGAVAV</sequence>
<feature type="transmembrane region" description="Helical" evidence="8">
    <location>
        <begin position="284"/>
        <end position="307"/>
    </location>
</feature>
<feature type="region of interest" description="Disordered" evidence="7">
    <location>
        <begin position="1"/>
        <end position="20"/>
    </location>
</feature>
<feature type="transmembrane region" description="Helical" evidence="8">
    <location>
        <begin position="180"/>
        <end position="201"/>
    </location>
</feature>
<feature type="transmembrane region" description="Helical" evidence="8">
    <location>
        <begin position="381"/>
        <end position="403"/>
    </location>
</feature>
<evidence type="ECO:0000313" key="11">
    <source>
        <dbReference type="Proteomes" id="UP000198960"/>
    </source>
</evidence>
<dbReference type="InterPro" id="IPR036259">
    <property type="entry name" value="MFS_trans_sf"/>
</dbReference>
<dbReference type="PROSITE" id="PS50850">
    <property type="entry name" value="MFS"/>
    <property type="match status" value="1"/>
</dbReference>
<keyword evidence="5 8" id="KW-1133">Transmembrane helix</keyword>
<dbReference type="PRINTS" id="PR01036">
    <property type="entry name" value="TCRTETB"/>
</dbReference>
<dbReference type="GO" id="GO:0022857">
    <property type="term" value="F:transmembrane transporter activity"/>
    <property type="evidence" value="ECO:0007669"/>
    <property type="project" value="InterPro"/>
</dbReference>
<gene>
    <name evidence="10" type="ORF">SAMN05660991_03797</name>
</gene>
<keyword evidence="4 8" id="KW-0812">Transmembrane</keyword>
<feature type="transmembrane region" description="Helical" evidence="8">
    <location>
        <begin position="319"/>
        <end position="337"/>
    </location>
</feature>
<dbReference type="InterPro" id="IPR020846">
    <property type="entry name" value="MFS_dom"/>
</dbReference>
<accession>A0A1H8VVI8</accession>
<feature type="transmembrane region" description="Helical" evidence="8">
    <location>
        <begin position="153"/>
        <end position="174"/>
    </location>
</feature>
<dbReference type="Proteomes" id="UP000198960">
    <property type="component" value="Unassembled WGS sequence"/>
</dbReference>
<feature type="transmembrane region" description="Helical" evidence="8">
    <location>
        <begin position="118"/>
        <end position="141"/>
    </location>
</feature>
<evidence type="ECO:0000313" key="10">
    <source>
        <dbReference type="EMBL" id="SEP19247.1"/>
    </source>
</evidence>
<evidence type="ECO:0000259" key="9">
    <source>
        <dbReference type="PROSITE" id="PS50850"/>
    </source>
</evidence>
<dbReference type="PROSITE" id="PS00216">
    <property type="entry name" value="SUGAR_TRANSPORT_1"/>
    <property type="match status" value="1"/>
</dbReference>
<evidence type="ECO:0000256" key="8">
    <source>
        <dbReference type="SAM" id="Phobius"/>
    </source>
</evidence>
<dbReference type="InterPro" id="IPR005829">
    <property type="entry name" value="Sugar_transporter_CS"/>
</dbReference>
<dbReference type="STRING" id="673521.SAMN05660991_03797"/>
<feature type="transmembrane region" description="Helical" evidence="8">
    <location>
        <begin position="63"/>
        <end position="82"/>
    </location>
</feature>
<dbReference type="RefSeq" id="WP_244524799.1">
    <property type="nucleotide sequence ID" value="NZ_FOEE01000014.1"/>
</dbReference>
<evidence type="ECO:0000256" key="2">
    <source>
        <dbReference type="ARBA" id="ARBA00022448"/>
    </source>
</evidence>
<feature type="transmembrane region" description="Helical" evidence="8">
    <location>
        <begin position="94"/>
        <end position="112"/>
    </location>
</feature>